<protein>
    <submittedName>
        <fullName evidence="1">Uncharacterized protein</fullName>
    </submittedName>
</protein>
<comment type="caution">
    <text evidence="1">The sequence shown here is derived from an EMBL/GenBank/DDBJ whole genome shotgun (WGS) entry which is preliminary data.</text>
</comment>
<gene>
    <name evidence="1" type="ORF">HA052_04250</name>
</gene>
<dbReference type="RefSeq" id="WP_166450919.1">
    <property type="nucleotide sequence ID" value="NZ_JAAOMA010000004.1"/>
</dbReference>
<organism evidence="1 2">
    <name type="scientific">Chromobacterium fluminis</name>
    <dbReference type="NCBI Taxonomy" id="3044269"/>
    <lineage>
        <taxon>Bacteria</taxon>
        <taxon>Pseudomonadati</taxon>
        <taxon>Pseudomonadota</taxon>
        <taxon>Betaproteobacteria</taxon>
        <taxon>Neisseriales</taxon>
        <taxon>Chromobacteriaceae</taxon>
        <taxon>Chromobacterium</taxon>
    </lineage>
</organism>
<proteinExistence type="predicted"/>
<sequence>MPVSDTNLKRFKKAVKQLNAVIADCKKDCEGELHIPFAYLDGNNNLHLLSGEFAPGEEGDQDSILVDATLDAAGGVW</sequence>
<accession>A0ABX0KXY0</accession>
<keyword evidence="2" id="KW-1185">Reference proteome</keyword>
<dbReference type="EMBL" id="JAAOMA010000004">
    <property type="protein sequence ID" value="NHR04402.1"/>
    <property type="molecule type" value="Genomic_DNA"/>
</dbReference>
<evidence type="ECO:0000313" key="1">
    <source>
        <dbReference type="EMBL" id="NHR04402.1"/>
    </source>
</evidence>
<evidence type="ECO:0000313" key="2">
    <source>
        <dbReference type="Proteomes" id="UP001515641"/>
    </source>
</evidence>
<dbReference type="Proteomes" id="UP001515641">
    <property type="component" value="Unassembled WGS sequence"/>
</dbReference>
<name>A0ABX0KXY0_9NEIS</name>
<reference evidence="1 2" key="1">
    <citation type="submission" date="2020-03" db="EMBL/GenBank/DDBJ databases">
        <title>Draft genome sequence of environmentally isolated cultures.</title>
        <authorList>
            <person name="Wilson H.S."/>
            <person name="De Leon M.E."/>
        </authorList>
    </citation>
    <scope>NUCLEOTIDE SEQUENCE [LARGE SCALE GENOMIC DNA]</scope>
    <source>
        <strain evidence="1 2">HSC-31F16</strain>
    </source>
</reference>